<dbReference type="SUPFAM" id="SSF57850">
    <property type="entry name" value="RING/U-box"/>
    <property type="match status" value="1"/>
</dbReference>
<keyword evidence="8 16" id="KW-0808">Transferase</keyword>
<dbReference type="GO" id="GO:1990116">
    <property type="term" value="P:ribosome-associated ubiquitin-dependent protein catabolic process"/>
    <property type="evidence" value="ECO:0007669"/>
    <property type="project" value="UniProtKB-UniRule"/>
</dbReference>
<dbReference type="Proteomes" id="UP001233271">
    <property type="component" value="Chromosome 6"/>
</dbReference>
<feature type="domain" description="RING-type" evidence="18">
    <location>
        <begin position="1740"/>
        <end position="1787"/>
    </location>
</feature>
<dbReference type="GO" id="GO:0008270">
    <property type="term" value="F:zinc ion binding"/>
    <property type="evidence" value="ECO:0007669"/>
    <property type="project" value="UniProtKB-KW"/>
</dbReference>
<feature type="compositionally biased region" description="Pro residues" evidence="17">
    <location>
        <begin position="60"/>
        <end position="72"/>
    </location>
</feature>
<proteinExistence type="inferred from homology"/>
<gene>
    <name evidence="19" type="ORF">CcaverHIS019_0602800</name>
</gene>
<dbReference type="PROSITE" id="PS50089">
    <property type="entry name" value="ZF_RING_2"/>
    <property type="match status" value="1"/>
</dbReference>
<dbReference type="InterPro" id="IPR013083">
    <property type="entry name" value="Znf_RING/FYVE/PHD"/>
</dbReference>
<feature type="region of interest" description="Disordered" evidence="17">
    <location>
        <begin position="274"/>
        <end position="308"/>
    </location>
</feature>
<evidence type="ECO:0000256" key="8">
    <source>
        <dbReference type="ARBA" id="ARBA00022679"/>
    </source>
</evidence>
<dbReference type="GO" id="GO:1990112">
    <property type="term" value="C:RQC complex"/>
    <property type="evidence" value="ECO:0007669"/>
    <property type="project" value="UniProtKB-UniRule"/>
</dbReference>
<keyword evidence="13 16" id="KW-0862">Zinc</keyword>
<keyword evidence="20" id="KW-1185">Reference proteome</keyword>
<dbReference type="KEGG" id="ccac:CcaHIS019_0602800"/>
<evidence type="ECO:0000256" key="12">
    <source>
        <dbReference type="ARBA" id="ARBA00022786"/>
    </source>
</evidence>
<feature type="region of interest" description="Disordered" evidence="17">
    <location>
        <begin position="441"/>
        <end position="480"/>
    </location>
</feature>
<reference evidence="19" key="1">
    <citation type="journal article" date="2023" name="BMC Genomics">
        <title>Chromosome-level genome assemblies of Cutaneotrichosporon spp. (Trichosporonales, Basidiomycota) reveal imbalanced evolution between nucleotide sequences and chromosome synteny.</title>
        <authorList>
            <person name="Kobayashi Y."/>
            <person name="Kayamori A."/>
            <person name="Aoki K."/>
            <person name="Shiwa Y."/>
            <person name="Matsutani M."/>
            <person name="Fujita N."/>
            <person name="Sugita T."/>
            <person name="Iwasaki W."/>
            <person name="Tanaka N."/>
            <person name="Takashima M."/>
        </authorList>
    </citation>
    <scope>NUCLEOTIDE SEQUENCE</scope>
    <source>
        <strain evidence="19">HIS019</strain>
    </source>
</reference>
<evidence type="ECO:0000313" key="20">
    <source>
        <dbReference type="Proteomes" id="UP001233271"/>
    </source>
</evidence>
<evidence type="ECO:0000259" key="18">
    <source>
        <dbReference type="PROSITE" id="PS50089"/>
    </source>
</evidence>
<comment type="similarity">
    <text evidence="4 16">Belongs to the LTN1 family.</text>
</comment>
<dbReference type="PANTHER" id="PTHR12389">
    <property type="entry name" value="ZINC FINGER PROTEIN 294"/>
    <property type="match status" value="1"/>
</dbReference>
<feature type="compositionally biased region" description="Acidic residues" evidence="17">
    <location>
        <begin position="447"/>
        <end position="461"/>
    </location>
</feature>
<evidence type="ECO:0000256" key="3">
    <source>
        <dbReference type="ARBA" id="ARBA00004906"/>
    </source>
</evidence>
<dbReference type="Pfam" id="PF23009">
    <property type="entry name" value="UBC_like"/>
    <property type="match status" value="1"/>
</dbReference>
<organism evidence="19 20">
    <name type="scientific">Cutaneotrichosporon cavernicola</name>
    <dbReference type="NCBI Taxonomy" id="279322"/>
    <lineage>
        <taxon>Eukaryota</taxon>
        <taxon>Fungi</taxon>
        <taxon>Dikarya</taxon>
        <taxon>Basidiomycota</taxon>
        <taxon>Agaricomycotina</taxon>
        <taxon>Tremellomycetes</taxon>
        <taxon>Trichosporonales</taxon>
        <taxon>Trichosporonaceae</taxon>
        <taxon>Cutaneotrichosporon</taxon>
    </lineage>
</organism>
<dbReference type="SMART" id="SM00744">
    <property type="entry name" value="RINGv"/>
    <property type="match status" value="1"/>
</dbReference>
<dbReference type="FunFam" id="3.30.40.10:FF:000038">
    <property type="entry name" value="E3 ubiquitin-protein ligase listerin"/>
    <property type="match status" value="1"/>
</dbReference>
<evidence type="ECO:0000256" key="10">
    <source>
        <dbReference type="ARBA" id="ARBA00022737"/>
    </source>
</evidence>
<comment type="subunit">
    <text evidence="16">Component of the ribosome quality control complex (RQC).</text>
</comment>
<dbReference type="InterPro" id="IPR016024">
    <property type="entry name" value="ARM-type_fold"/>
</dbReference>
<comment type="function">
    <text evidence="14">E3 ubiquitin-protein ligase component of the ribosome quality control complex (RQC), a ribosome-associated complex that mediates ubiquitination and extraction of incompletely synthesized nascent chains for proteasomal degradation. Mediates ubiquitination of proteins derived from mRNAs lacking stop codons (non-stop proteins) and other translation arrest products induced by poly-lysine sequences and tandem rare codons. Ubiquitination leads to CDC48 recruitment for extraction and degradation of the incomplete translation product. May indirectly play a role in chromatin function and transcription.</text>
</comment>
<evidence type="ECO:0000256" key="16">
    <source>
        <dbReference type="RuleBase" id="RU367090"/>
    </source>
</evidence>
<feature type="compositionally biased region" description="Polar residues" evidence="17">
    <location>
        <begin position="1"/>
        <end position="10"/>
    </location>
</feature>
<dbReference type="GO" id="GO:0043023">
    <property type="term" value="F:ribosomal large subunit binding"/>
    <property type="evidence" value="ECO:0007669"/>
    <property type="project" value="TreeGrafter"/>
</dbReference>
<sequence length="1790" mass="191619">MGKKSSSASAGTRKKHARKSGKDEDEVSTARPQRGQKRGADGKKLSKKERKALANVKQYIPPPKPPAPPIPDPLDGQGLARSLPAELVVVLRRLGKKDDVTRRKGLEELREQWVSPLLEEGGGEDAATQRDITAAAVEAALPVWLHNLSSLLQSPSHRTQALALHNDLLSLPHMRGVLVDTLAGGYLPGTQDRDIIGSWLVAALEEGRRAGGKALAVWDSVMRFEPPLVKDGVPTSQLDLVPHLPALAEYFSLSTLDPQTLHRDIHPAPVQVAFEKERPPTKGKKGALPKSRASPAPTPTPPVEEDTEVAEERWARYRVGGLVGLGWIVSKLPSASFERPPEEFAVLLTNPVLWSALGMVVAVPDVIPIGSQPPIRRAAYNLLSTVLDAYPAEVARAELLEIISLSVLSNCWQEKEAVVWEAAGTALLKFLTKNRSSWLVAPKTGQDDGDDSDDDDDDDEGSTQPTSRAETPAGRSAAGDDAIPTKAFDGFLEFVSTVCPSIPHLTYPLLVVIVSTVPAVLLPLSSPPSLALLNLFSHLWSPADARLLSTHGLGGQPSAFQAFLQSTADIAAYLLEKTTDETQAWLVKDQLGTRIWGEGVVDMGGKGGRRGAPPVETEAKIAAKAIGKVVEIAPNSLPAFMEEVERTTLGTCFDEKHAFLARALPALTLLREAGPSVHQSIDEIIVKLADGCTERLFEVDDAAPGLAEALVAILKRRPDLFPSERVHILSQGLQAHLNELVGALSPALIAKLFDAVVAVASADEKDALLSALWGFVTSDGEQGQRFALATGILGDGPGLIGAQRLDAIAREAVRAALTSDDAAAVSIASQAVVSDDWLSDQARDAVLSSVTAAAQDAVDDLLTECVDVVVPYTPFAILAVYAAKHLDKLVASDAYIPAVVAAHHLVVLVPRLGLDVSVPPEPSKIWAAAASLPEESKATLSAAISRSLAELLGRVSCRADPDALVDVALMTDLGTHPTPATVASTLLPPADEMLSQLAAHTSQPPHPALPVIDPQVPTGGVVEPISRASDFDTAGRSRAARYVEAGLALLRVDRSLVTTLPHLLNVALSAMVLASDAAAIPGASRGMYTPEASPAALEGVVRGAQGALSFSLSLIDEAPLAWHKATIEQLRAGKPVQKADYLQRLLGDLCASVAEKTSDVAPRAFYAVLSRHLRGSEAGEAEGEVWLTYAMQMSDKQPELAQAIILAIKPLMLDARAFDVAQNRLANALTGISIKNVNEKGVPALRLLAATAPPRDSLSVFLPQQRAVFVLRHVGGWLTSEDEAADDLSDEVDTRVAELYAALAPIVQDLSGAHWDGIFDLIESGLDSCALDDPESYPLLHAVLALLTEVRDLASSNKALRDLWVGKDAHLAGVVKLFLQCRDAASEPLQLIHAQLLDLLGDASPEVMAAAGLPELCELLSQSSSAAIQRTAYRVLAQVVRKSTAELVLEVEADVSEEPAPPRDIKLPADLVAIAEAGRDVDWHEELSVPFVTAQLLAWMAMLDHFDDASRTLRWAYLDQLTSTKLLGEALLPLLFAMLGVSEVGAWNFPASAYAVDEFYCDLLEPEDLPDLSPLASHVYYRTLVTIPSAMRAYYEGLKDRQLSLSLQAFTARNFSPVIIAHEFSALRAPLALAELTDEGLSIRIAQGGGGTAGAGAAEAIASYTVDEQPMEIGIRLPADFPLKAVDVRDLRRVGVPENKWRGWLMGVQQTITSRNGLILEALTVFKKNVALHFEGVVECAICYSIISLTDRTLPTKPCRTCKNRFHASCLFKWFNSSHTSSCPMCRSLF</sequence>
<comment type="function">
    <text evidence="16">E3 ubiquitin-protein ligase. Component of the ribosome quality control complex (RQC), a ribosome-associated complex that mediates ubiquitination and extraction of incompletely synthesized nascent chains for proteasomal degradation.</text>
</comment>
<keyword evidence="11 15" id="KW-0863">Zinc-finger</keyword>
<dbReference type="Gene3D" id="3.30.40.10">
    <property type="entry name" value="Zinc/RING finger domain, C3HC4 (zinc finger)"/>
    <property type="match status" value="1"/>
</dbReference>
<feature type="region of interest" description="Disordered" evidence="17">
    <location>
        <begin position="1"/>
        <end position="78"/>
    </location>
</feature>
<evidence type="ECO:0000256" key="15">
    <source>
        <dbReference type="PROSITE-ProRule" id="PRU00175"/>
    </source>
</evidence>
<evidence type="ECO:0000256" key="13">
    <source>
        <dbReference type="ARBA" id="ARBA00022833"/>
    </source>
</evidence>
<dbReference type="Pfam" id="PF13639">
    <property type="entry name" value="zf-RING_2"/>
    <property type="match status" value="1"/>
</dbReference>
<protein>
    <recommendedName>
        <fullName evidence="6 16">E3 ubiquitin-protein ligase listerin</fullName>
        <ecNumber evidence="5 16">2.3.2.27</ecNumber>
    </recommendedName>
    <alternativeName>
        <fullName evidence="16">RING-type E3 ubiquitin transferase listerin</fullName>
    </alternativeName>
</protein>
<dbReference type="GeneID" id="85497691"/>
<dbReference type="PANTHER" id="PTHR12389:SF0">
    <property type="entry name" value="E3 UBIQUITIN-PROTEIN LIGASE LISTERIN"/>
    <property type="match status" value="1"/>
</dbReference>
<comment type="pathway">
    <text evidence="3 16">Protein modification; protein ubiquitination.</text>
</comment>
<dbReference type="InterPro" id="IPR054477">
    <property type="entry name" value="LTN1_E3_ligase_6th"/>
</dbReference>
<evidence type="ECO:0000256" key="11">
    <source>
        <dbReference type="ARBA" id="ARBA00022771"/>
    </source>
</evidence>
<evidence type="ECO:0000256" key="9">
    <source>
        <dbReference type="ARBA" id="ARBA00022723"/>
    </source>
</evidence>
<dbReference type="SUPFAM" id="SSF48371">
    <property type="entry name" value="ARM repeat"/>
    <property type="match status" value="1"/>
</dbReference>
<dbReference type="EC" id="2.3.2.27" evidence="5 16"/>
<evidence type="ECO:0000256" key="7">
    <source>
        <dbReference type="ARBA" id="ARBA00022490"/>
    </source>
</evidence>
<dbReference type="InterPro" id="IPR054478">
    <property type="entry name" value="LTN1_UBC"/>
</dbReference>
<evidence type="ECO:0000256" key="4">
    <source>
        <dbReference type="ARBA" id="ARBA00007997"/>
    </source>
</evidence>
<keyword evidence="12 16" id="KW-0833">Ubl conjugation pathway</keyword>
<evidence type="ECO:0000256" key="2">
    <source>
        <dbReference type="ARBA" id="ARBA00004514"/>
    </source>
</evidence>
<evidence type="ECO:0000256" key="14">
    <source>
        <dbReference type="ARBA" id="ARBA00055150"/>
    </source>
</evidence>
<accession>A0AA48L8H6</accession>
<dbReference type="InterPro" id="IPR001841">
    <property type="entry name" value="Znf_RING"/>
</dbReference>
<name>A0AA48L8H6_9TREE</name>
<evidence type="ECO:0000256" key="5">
    <source>
        <dbReference type="ARBA" id="ARBA00012483"/>
    </source>
</evidence>
<evidence type="ECO:0000256" key="6">
    <source>
        <dbReference type="ARBA" id="ARBA00017157"/>
    </source>
</evidence>
<dbReference type="CDD" id="cd16491">
    <property type="entry name" value="RING-CH-C4HC3_LTN1"/>
    <property type="match status" value="1"/>
</dbReference>
<keyword evidence="7" id="KW-0963">Cytoplasm</keyword>
<dbReference type="GO" id="GO:0061630">
    <property type="term" value="F:ubiquitin protein ligase activity"/>
    <property type="evidence" value="ECO:0007669"/>
    <property type="project" value="UniProtKB-UniRule"/>
</dbReference>
<comment type="subcellular location">
    <subcellularLocation>
        <location evidence="2">Cytoplasm</location>
        <location evidence="2">Cytosol</location>
    </subcellularLocation>
</comment>
<dbReference type="EMBL" id="AP028217">
    <property type="protein sequence ID" value="BEI93821.1"/>
    <property type="molecule type" value="Genomic_DNA"/>
</dbReference>
<dbReference type="InterPro" id="IPR039804">
    <property type="entry name" value="RING-CH-C4HC3_LTN1"/>
</dbReference>
<evidence type="ECO:0000256" key="17">
    <source>
        <dbReference type="SAM" id="MobiDB-lite"/>
    </source>
</evidence>
<dbReference type="InterPro" id="IPR011016">
    <property type="entry name" value="Znf_RING-CH"/>
</dbReference>
<dbReference type="GO" id="GO:0005829">
    <property type="term" value="C:cytosol"/>
    <property type="evidence" value="ECO:0007669"/>
    <property type="project" value="UniProtKB-SubCell"/>
</dbReference>
<dbReference type="GO" id="GO:0072344">
    <property type="term" value="P:rescue of stalled ribosome"/>
    <property type="evidence" value="ECO:0007669"/>
    <property type="project" value="UniProtKB-UniRule"/>
</dbReference>
<dbReference type="InterPro" id="IPR039795">
    <property type="entry name" value="LTN1/Rkr1"/>
</dbReference>
<keyword evidence="9 16" id="KW-0479">Metal-binding</keyword>
<dbReference type="Pfam" id="PF22999">
    <property type="entry name" value="LTN1_E3_ligase_6th"/>
    <property type="match status" value="1"/>
</dbReference>
<dbReference type="RefSeq" id="XP_060459086.1">
    <property type="nucleotide sequence ID" value="XM_060602720.1"/>
</dbReference>
<evidence type="ECO:0000313" key="19">
    <source>
        <dbReference type="EMBL" id="BEI93821.1"/>
    </source>
</evidence>
<keyword evidence="10" id="KW-0677">Repeat</keyword>
<comment type="catalytic activity">
    <reaction evidence="1 16">
        <text>S-ubiquitinyl-[E2 ubiquitin-conjugating enzyme]-L-cysteine + [acceptor protein]-L-lysine = [E2 ubiquitin-conjugating enzyme]-L-cysteine + N(6)-ubiquitinyl-[acceptor protein]-L-lysine.</text>
        <dbReference type="EC" id="2.3.2.27"/>
    </reaction>
</comment>
<evidence type="ECO:0000256" key="1">
    <source>
        <dbReference type="ARBA" id="ARBA00000900"/>
    </source>
</evidence>